<keyword evidence="4" id="KW-1185">Reference proteome</keyword>
<organism evidence="3 4">
    <name type="scientific">Orchesella dallaii</name>
    <dbReference type="NCBI Taxonomy" id="48710"/>
    <lineage>
        <taxon>Eukaryota</taxon>
        <taxon>Metazoa</taxon>
        <taxon>Ecdysozoa</taxon>
        <taxon>Arthropoda</taxon>
        <taxon>Hexapoda</taxon>
        <taxon>Collembola</taxon>
        <taxon>Entomobryomorpha</taxon>
        <taxon>Entomobryoidea</taxon>
        <taxon>Orchesellidae</taxon>
        <taxon>Orchesellinae</taxon>
        <taxon>Orchesella</taxon>
    </lineage>
</organism>
<feature type="compositionally biased region" description="Pro residues" evidence="1">
    <location>
        <begin position="1064"/>
        <end position="1085"/>
    </location>
</feature>
<feature type="compositionally biased region" description="Polar residues" evidence="1">
    <location>
        <begin position="216"/>
        <end position="228"/>
    </location>
</feature>
<feature type="region of interest" description="Disordered" evidence="1">
    <location>
        <begin position="379"/>
        <end position="418"/>
    </location>
</feature>
<feature type="compositionally biased region" description="Polar residues" evidence="1">
    <location>
        <begin position="623"/>
        <end position="632"/>
    </location>
</feature>
<feature type="compositionally biased region" description="Low complexity" evidence="1">
    <location>
        <begin position="924"/>
        <end position="937"/>
    </location>
</feature>
<reference evidence="3 4" key="1">
    <citation type="submission" date="2024-08" db="EMBL/GenBank/DDBJ databases">
        <authorList>
            <person name="Cucini C."/>
            <person name="Frati F."/>
        </authorList>
    </citation>
    <scope>NUCLEOTIDE SEQUENCE [LARGE SCALE GENOMIC DNA]</scope>
</reference>
<feature type="compositionally biased region" description="Polar residues" evidence="1">
    <location>
        <begin position="648"/>
        <end position="657"/>
    </location>
</feature>
<feature type="compositionally biased region" description="Low complexity" evidence="1">
    <location>
        <begin position="98"/>
        <end position="108"/>
    </location>
</feature>
<evidence type="ECO:0000256" key="2">
    <source>
        <dbReference type="SAM" id="Phobius"/>
    </source>
</evidence>
<proteinExistence type="predicted"/>
<feature type="compositionally biased region" description="Polar residues" evidence="1">
    <location>
        <begin position="714"/>
        <end position="729"/>
    </location>
</feature>
<comment type="caution">
    <text evidence="3">The sequence shown here is derived from an EMBL/GenBank/DDBJ whole genome shotgun (WGS) entry which is preliminary data.</text>
</comment>
<feature type="region of interest" description="Disordered" evidence="1">
    <location>
        <begin position="547"/>
        <end position="814"/>
    </location>
</feature>
<gene>
    <name evidence="3" type="ORF">ODALV1_LOCUS4809</name>
</gene>
<feature type="compositionally biased region" description="Polar residues" evidence="1">
    <location>
        <begin position="791"/>
        <end position="803"/>
    </location>
</feature>
<keyword evidence="2" id="KW-0472">Membrane</keyword>
<feature type="transmembrane region" description="Helical" evidence="2">
    <location>
        <begin position="1017"/>
        <end position="1036"/>
    </location>
</feature>
<protein>
    <submittedName>
        <fullName evidence="3">Uncharacterized protein</fullName>
    </submittedName>
</protein>
<evidence type="ECO:0000256" key="1">
    <source>
        <dbReference type="SAM" id="MobiDB-lite"/>
    </source>
</evidence>
<feature type="region of interest" description="Disordered" evidence="1">
    <location>
        <begin position="1048"/>
        <end position="1098"/>
    </location>
</feature>
<feature type="compositionally biased region" description="Low complexity" evidence="1">
    <location>
        <begin position="352"/>
        <end position="363"/>
    </location>
</feature>
<feature type="compositionally biased region" description="Low complexity" evidence="1">
    <location>
        <begin position="762"/>
        <end position="780"/>
    </location>
</feature>
<feature type="compositionally biased region" description="Polar residues" evidence="1">
    <location>
        <begin position="260"/>
        <end position="271"/>
    </location>
</feature>
<feature type="region of interest" description="Disordered" evidence="1">
    <location>
        <begin position="41"/>
        <end position="306"/>
    </location>
</feature>
<keyword evidence="2" id="KW-0812">Transmembrane</keyword>
<evidence type="ECO:0000313" key="4">
    <source>
        <dbReference type="Proteomes" id="UP001642540"/>
    </source>
</evidence>
<feature type="compositionally biased region" description="Polar residues" evidence="1">
    <location>
        <begin position="556"/>
        <end position="566"/>
    </location>
</feature>
<feature type="compositionally biased region" description="Polar residues" evidence="1">
    <location>
        <begin position="385"/>
        <end position="418"/>
    </location>
</feature>
<feature type="compositionally biased region" description="Basic and acidic residues" evidence="1">
    <location>
        <begin position="732"/>
        <end position="760"/>
    </location>
</feature>
<feature type="region of interest" description="Disordered" evidence="1">
    <location>
        <begin position="347"/>
        <end position="367"/>
    </location>
</feature>
<evidence type="ECO:0000313" key="3">
    <source>
        <dbReference type="EMBL" id="CAL8081006.1"/>
    </source>
</evidence>
<name>A0ABP1PXA0_9HEXA</name>
<sequence>MSNNEEKCTPIPDKEECECTSVPVKNVCTINSDKCWNDHFNNPAEDNILPYEIPRKKPRTNNNEQLGESGTVKVPYETGEFGGGKNDTSEGQRKIPASSSSGTGSQTTNPITEKRSEGTGQGQQVIVTSEQLLINPGGNEVILNDPNQNETNLNPIGAAGAAGGGPNSSSIVNFKPLPSLESGPEGVKSKGDYASSLTPQKESKLFPLEGVGGTGSTLEVGSFPQTNGDDPEAPNSGSSRPNQDPAGASGTGGRPGTYNIYETGTGSQKYSYYSLPQEGNLHGPGANESNLVDQARNGGGGGALGNNDQTLWRNPTYDQVPAVHSSVAYIRPPSGYTSEYHSSTATFLGGTNKSNNSALNSSNRPTENEATLYWAHPEGRKLGNQDGSSTAPGISEFSRNQMPITGNNKSGAFISSGSGVTPNANGGVDGTGGGSGATSASKIPRYIGFTHGHGPGESKPYQTDQNADSTTTAMKRSISESNNPSHSPSKIQLSQAGVTIGRSGNVVKVDHNILAGNRSGTEGSTWRNINGQEEREFTAVSSVRLAPVGSGVGGQPPTSNTRQLTNRPYEREYTAVVSERPTTSSVRNKQIDKSTGMGNSGTGNKSPGKGSMSYVKEPETRNFNDPTKNPGSDYNVGRSNMELVPPGQNVNSENNKNIIGVGLKNDQSGQGKNNNKGRGESGQGPHANQGSPGSYPIRTNPQNNRFGVGPHPQGVQSSPVSTAQSNINKSAVKRETTSRKGLDDNNKNNGGRKKDGDITRTKSTASNKNKSSNNIQKGSSIAPLPSDKSPSKTGDTPGKSTAQGAGADKPFPPNNQVAPSNDCCTKCSPLDISRICGDRYITTHCGSSRYNYTGFTGSYIPYRYRYSPCYTSPYMTNPCHTIINTGYSDSTNNNADMRARCEEILKKCRDVPPTPTEAQAEVQPTPTTAPSSTKANPQQTPEPAQPPSKGEGVFCCTCGCCIYEYSCLIFLFIKEFKLFYHLLHGAALAYYIFYLAFNEKDAGRPSILTGEFDCVDFCLLYVLILLLLGVIAYVIYSLERRRMLREVGPSPNQQLPWQAKSNKKPPPPPPPPKPSVKPSQLPVPVPSSKSGGDRGGTGTGRVLTSSCCTEGRNFTYNLPSYGCYYPMYSNYLGRNNAICPRVYGCPGTTCYNRDYLYRSISRPTLTHYRERVMPLTSQKSYFSNCRSCR</sequence>
<feature type="compositionally biased region" description="Polar residues" evidence="1">
    <location>
        <begin position="145"/>
        <end position="154"/>
    </location>
</feature>
<keyword evidence="2" id="KW-1133">Transmembrane helix</keyword>
<dbReference type="Proteomes" id="UP001642540">
    <property type="component" value="Unassembled WGS sequence"/>
</dbReference>
<feature type="transmembrane region" description="Helical" evidence="2">
    <location>
        <begin position="978"/>
        <end position="997"/>
    </location>
</feature>
<dbReference type="EMBL" id="CAXLJM020000014">
    <property type="protein sequence ID" value="CAL8081006.1"/>
    <property type="molecule type" value="Genomic_DNA"/>
</dbReference>
<feature type="region of interest" description="Disordered" evidence="1">
    <location>
        <begin position="912"/>
        <end position="950"/>
    </location>
</feature>
<feature type="region of interest" description="Disordered" evidence="1">
    <location>
        <begin position="450"/>
        <end position="490"/>
    </location>
</feature>
<accession>A0ABP1PXA0</accession>
<feature type="compositionally biased region" description="Polar residues" evidence="1">
    <location>
        <begin position="686"/>
        <end position="705"/>
    </location>
</feature>
<feature type="compositionally biased region" description="Polar residues" evidence="1">
    <location>
        <begin position="122"/>
        <end position="132"/>
    </location>
</feature>
<feature type="compositionally biased region" description="Polar residues" evidence="1">
    <location>
        <begin position="460"/>
        <end position="490"/>
    </location>
</feature>
<feature type="compositionally biased region" description="Polar residues" evidence="1">
    <location>
        <begin position="665"/>
        <end position="676"/>
    </location>
</feature>